<proteinExistence type="predicted"/>
<organism evidence="2 3">
    <name type="scientific">Mucilaginibacter gossypiicola</name>
    <dbReference type="NCBI Taxonomy" id="551995"/>
    <lineage>
        <taxon>Bacteria</taxon>
        <taxon>Pseudomonadati</taxon>
        <taxon>Bacteroidota</taxon>
        <taxon>Sphingobacteriia</taxon>
        <taxon>Sphingobacteriales</taxon>
        <taxon>Sphingobacteriaceae</taxon>
        <taxon>Mucilaginibacter</taxon>
    </lineage>
</organism>
<keyword evidence="1" id="KW-1133">Transmembrane helix</keyword>
<dbReference type="PANTHER" id="PTHR48098">
    <property type="entry name" value="ENTEROCHELIN ESTERASE-RELATED"/>
    <property type="match status" value="1"/>
</dbReference>
<dbReference type="SUPFAM" id="SSF81296">
    <property type="entry name" value="E set domains"/>
    <property type="match status" value="1"/>
</dbReference>
<evidence type="ECO:0000313" key="3">
    <source>
        <dbReference type="Proteomes" id="UP000198942"/>
    </source>
</evidence>
<dbReference type="InterPro" id="IPR014756">
    <property type="entry name" value="Ig_E-set"/>
</dbReference>
<name>A0A1H8JTI6_9SPHI</name>
<sequence length="399" mass="44778">MQTISGNVPGNVTDFNRFVMMKKIIFCAFLLFGQNFLLFSQVKISFFTGKIVAPKSPPEHLFLAGDFNGWNPADKASELVKNHKGTYTLNKDLPVGIIHFKVTRGDWNTVECDAAGKAIENRTVVIKGDTAVQLDIAGWQDSFAQPEKKHTATARVHIISENFEMPQLGRQRRVWIYLPAGYEADKKKYPVIYMHDGQNLFDEYSSAYGEWGIDELMDKTPVQEQSIIVGIDNGGEFRITEYDPYNSKYGEGRGDDYVQFLIKGLKPYIDAHYRTQSDAAHTTIAGSSMGGLISMYAVLKYPEVFGNAGVFSPAFWIAPQIYDQAQQAIANKRSRFYFVCGDAESESMVADMQKMADIVKAKGINAVNAPVTVIKGASHNEKQWNGDWPGFYKWLMGFK</sequence>
<dbReference type="AlphaFoldDB" id="A0A1H8JTI6"/>
<dbReference type="InterPro" id="IPR000801">
    <property type="entry name" value="Esterase-like"/>
</dbReference>
<gene>
    <name evidence="2" type="ORF">SAMN05192574_104319</name>
</gene>
<dbReference type="InterPro" id="IPR029058">
    <property type="entry name" value="AB_hydrolase_fold"/>
</dbReference>
<dbReference type="Gene3D" id="3.40.50.1820">
    <property type="entry name" value="alpha/beta hydrolase"/>
    <property type="match status" value="1"/>
</dbReference>
<evidence type="ECO:0000256" key="1">
    <source>
        <dbReference type="SAM" id="Phobius"/>
    </source>
</evidence>
<dbReference type="STRING" id="551995.SAMN05192574_104319"/>
<dbReference type="RefSeq" id="WP_091211406.1">
    <property type="nucleotide sequence ID" value="NZ_FOCL01000004.1"/>
</dbReference>
<dbReference type="PANTHER" id="PTHR48098:SF6">
    <property type="entry name" value="FERRI-BACILLIBACTIN ESTERASE BESA"/>
    <property type="match status" value="1"/>
</dbReference>
<evidence type="ECO:0000313" key="2">
    <source>
        <dbReference type="EMBL" id="SEN84064.1"/>
    </source>
</evidence>
<keyword evidence="2" id="KW-0378">Hydrolase</keyword>
<dbReference type="OrthoDB" id="9803578at2"/>
<dbReference type="Gene3D" id="2.60.40.10">
    <property type="entry name" value="Immunoglobulins"/>
    <property type="match status" value="1"/>
</dbReference>
<reference evidence="3" key="1">
    <citation type="submission" date="2016-10" db="EMBL/GenBank/DDBJ databases">
        <authorList>
            <person name="Varghese N."/>
            <person name="Submissions S."/>
        </authorList>
    </citation>
    <scope>NUCLEOTIDE SEQUENCE [LARGE SCALE GENOMIC DNA]</scope>
    <source>
        <strain evidence="3">Gh-48</strain>
    </source>
</reference>
<feature type="transmembrane region" description="Helical" evidence="1">
    <location>
        <begin position="24"/>
        <end position="42"/>
    </location>
</feature>
<protein>
    <submittedName>
        <fullName evidence="2">Predicted hydrolase of the alpha/beta superfamily</fullName>
    </submittedName>
</protein>
<keyword evidence="1" id="KW-0472">Membrane</keyword>
<dbReference type="Proteomes" id="UP000198942">
    <property type="component" value="Unassembled WGS sequence"/>
</dbReference>
<keyword evidence="1" id="KW-0812">Transmembrane</keyword>
<dbReference type="GO" id="GO:0016787">
    <property type="term" value="F:hydrolase activity"/>
    <property type="evidence" value="ECO:0007669"/>
    <property type="project" value="UniProtKB-KW"/>
</dbReference>
<keyword evidence="3" id="KW-1185">Reference proteome</keyword>
<dbReference type="Pfam" id="PF00756">
    <property type="entry name" value="Esterase"/>
    <property type="match status" value="1"/>
</dbReference>
<dbReference type="InterPro" id="IPR050583">
    <property type="entry name" value="Mycobacterial_A85_antigen"/>
</dbReference>
<accession>A0A1H8JTI6</accession>
<dbReference type="InterPro" id="IPR013783">
    <property type="entry name" value="Ig-like_fold"/>
</dbReference>
<dbReference type="SUPFAM" id="SSF53474">
    <property type="entry name" value="alpha/beta-Hydrolases"/>
    <property type="match status" value="1"/>
</dbReference>
<dbReference type="EMBL" id="FOCL01000004">
    <property type="protein sequence ID" value="SEN84064.1"/>
    <property type="molecule type" value="Genomic_DNA"/>
</dbReference>